<evidence type="ECO:0000313" key="3">
    <source>
        <dbReference type="EMBL" id="SNR88813.1"/>
    </source>
</evidence>
<dbReference type="OrthoDB" id="3190266at2"/>
<organism evidence="3 4">
    <name type="scientific">Haloechinothrix alba</name>
    <dbReference type="NCBI Taxonomy" id="664784"/>
    <lineage>
        <taxon>Bacteria</taxon>
        <taxon>Bacillati</taxon>
        <taxon>Actinomycetota</taxon>
        <taxon>Actinomycetes</taxon>
        <taxon>Pseudonocardiales</taxon>
        <taxon>Pseudonocardiaceae</taxon>
        <taxon>Haloechinothrix</taxon>
    </lineage>
</organism>
<protein>
    <submittedName>
        <fullName evidence="3">PucR C-terminal helix-turn-helix domain-containing protein</fullName>
    </submittedName>
</protein>
<dbReference type="PANTHER" id="PTHR33744">
    <property type="entry name" value="CARBOHYDRATE DIACID REGULATOR"/>
    <property type="match status" value="1"/>
</dbReference>
<gene>
    <name evidence="3" type="ORF">SAMN06265360_12813</name>
</gene>
<feature type="region of interest" description="Disordered" evidence="1">
    <location>
        <begin position="1"/>
        <end position="31"/>
    </location>
</feature>
<keyword evidence="4" id="KW-1185">Reference proteome</keyword>
<dbReference type="InterPro" id="IPR042070">
    <property type="entry name" value="PucR_C-HTH_sf"/>
</dbReference>
<feature type="domain" description="PucR C-terminal helix-turn-helix" evidence="2">
    <location>
        <begin position="479"/>
        <end position="536"/>
    </location>
</feature>
<dbReference type="Gene3D" id="1.10.10.2840">
    <property type="entry name" value="PucR C-terminal helix-turn-helix domain"/>
    <property type="match status" value="1"/>
</dbReference>
<sequence length="557" mass="59879">MAVADVALPPHQSADRATGARSERPASSSSAPLWSLLTGPAADHFTVVAAPVGLRRPVCGTTVWTERGRDLVGRQNLLLVDPCLTADDRDGPLEAAAAAEATGVVVKGSGQSLGDRANELGIALLEVDGRSSLEDVELLVRGRIAAAGAGEPAGPVDTAGLYELARVTATLLGAPVEITDEHFRTLAFDNLSFPIDELRERSILDRRPPAATLEWLSRSGMFDELRESRDPVHIDPPGGWPRLVAALRGQRQHVLGYVCVTQADRRFGAHDARVLADAAFAMAQHQAAGRYPARAATKSSEALLADVLAGTADVSALTRRLSRARGTRWHVVGLQERRGRYEPDLRQSVSAKSVLPEGVVTELDGRVYVAVECEKSGTASELAARVASNASAHTGRDIVACAGDPITDGHDVVDIRRAVDRGLDVLMGESRRASATVTELRASLLLVEIGELVHKRPHLLSGPLDCLVTGRTRRSADYLSSLSVYLRCGCDVGAAARRLFIHRNTLRYRLNRVQELCQIDLEDPTERFVVELQLRLLELGDRVAHSAGTEAREGVDT</sequence>
<dbReference type="Proteomes" id="UP000198348">
    <property type="component" value="Unassembled WGS sequence"/>
</dbReference>
<name>A0A239A1N4_9PSEU</name>
<dbReference type="InterPro" id="IPR051448">
    <property type="entry name" value="CdaR-like_regulators"/>
</dbReference>
<dbReference type="AlphaFoldDB" id="A0A239A1N4"/>
<evidence type="ECO:0000256" key="1">
    <source>
        <dbReference type="SAM" id="MobiDB-lite"/>
    </source>
</evidence>
<evidence type="ECO:0000259" key="2">
    <source>
        <dbReference type="Pfam" id="PF13556"/>
    </source>
</evidence>
<dbReference type="InterPro" id="IPR025736">
    <property type="entry name" value="PucR_C-HTH_dom"/>
</dbReference>
<dbReference type="Pfam" id="PF13556">
    <property type="entry name" value="HTH_30"/>
    <property type="match status" value="1"/>
</dbReference>
<dbReference type="PANTHER" id="PTHR33744:SF17">
    <property type="entry name" value="CONSERVED PROTEIN"/>
    <property type="match status" value="1"/>
</dbReference>
<proteinExistence type="predicted"/>
<accession>A0A239A1N4</accession>
<dbReference type="EMBL" id="FZNW01000028">
    <property type="protein sequence ID" value="SNR88813.1"/>
    <property type="molecule type" value="Genomic_DNA"/>
</dbReference>
<evidence type="ECO:0000313" key="4">
    <source>
        <dbReference type="Proteomes" id="UP000198348"/>
    </source>
</evidence>
<reference evidence="3 4" key="1">
    <citation type="submission" date="2017-06" db="EMBL/GenBank/DDBJ databases">
        <authorList>
            <person name="Kim H.J."/>
            <person name="Triplett B.A."/>
        </authorList>
    </citation>
    <scope>NUCLEOTIDE SEQUENCE [LARGE SCALE GENOMIC DNA]</scope>
    <source>
        <strain evidence="3 4">DSM 45207</strain>
    </source>
</reference>